<dbReference type="OrthoDB" id="9762978at2"/>
<protein>
    <submittedName>
        <fullName evidence="11">Sodium:proton antiporter</fullName>
    </submittedName>
</protein>
<comment type="subcellular location">
    <subcellularLocation>
        <location evidence="1">Cell membrane</location>
        <topology evidence="1">Multi-pass membrane protein</topology>
    </subcellularLocation>
</comment>
<feature type="transmembrane region" description="Helical" evidence="9">
    <location>
        <begin position="312"/>
        <end position="332"/>
    </location>
</feature>
<evidence type="ECO:0000313" key="12">
    <source>
        <dbReference type="Proteomes" id="UP000031449"/>
    </source>
</evidence>
<reference evidence="11 12" key="1">
    <citation type="submission" date="2014-08" db="EMBL/GenBank/DDBJ databases">
        <title>Complete genome of a marine bacteria Jeotgalibacillus malaysiensis.</title>
        <authorList>
            <person name="Yaakop A.S."/>
            <person name="Chan K.-G."/>
            <person name="Goh K.M."/>
        </authorList>
    </citation>
    <scope>NUCLEOTIDE SEQUENCE [LARGE SCALE GENOMIC DNA]</scope>
    <source>
        <strain evidence="11 12">D5</strain>
    </source>
</reference>
<dbReference type="PANTHER" id="PTHR33451:SF6">
    <property type="entry name" value="NA(+)_H(+) ANTIPORTER NHAC"/>
    <property type="match status" value="1"/>
</dbReference>
<gene>
    <name evidence="11" type="ORF">JMA_35920</name>
</gene>
<evidence type="ECO:0000256" key="9">
    <source>
        <dbReference type="SAM" id="Phobius"/>
    </source>
</evidence>
<feature type="domain" description="Na+/H+ antiporter NhaC-like C-terminal" evidence="10">
    <location>
        <begin position="158"/>
        <end position="449"/>
    </location>
</feature>
<evidence type="ECO:0000256" key="1">
    <source>
        <dbReference type="ARBA" id="ARBA00004651"/>
    </source>
</evidence>
<feature type="transmembrane region" description="Helical" evidence="9">
    <location>
        <begin position="233"/>
        <end position="251"/>
    </location>
</feature>
<dbReference type="InterPro" id="IPR004770">
    <property type="entry name" value="Na/H_antiport_NhaC"/>
</dbReference>
<dbReference type="GO" id="GO:0005886">
    <property type="term" value="C:plasma membrane"/>
    <property type="evidence" value="ECO:0007669"/>
    <property type="project" value="UniProtKB-SubCell"/>
</dbReference>
<proteinExistence type="inferred from homology"/>
<keyword evidence="6 9" id="KW-1133">Transmembrane helix</keyword>
<dbReference type="InterPro" id="IPR052180">
    <property type="entry name" value="NhaC_Na-H+_Antiporter"/>
</dbReference>
<feature type="transmembrane region" description="Helical" evidence="9">
    <location>
        <begin position="189"/>
        <end position="212"/>
    </location>
</feature>
<dbReference type="GO" id="GO:0015297">
    <property type="term" value="F:antiporter activity"/>
    <property type="evidence" value="ECO:0007669"/>
    <property type="project" value="UniProtKB-KW"/>
</dbReference>
<evidence type="ECO:0000256" key="2">
    <source>
        <dbReference type="ARBA" id="ARBA00022448"/>
    </source>
</evidence>
<dbReference type="Proteomes" id="UP000031449">
    <property type="component" value="Chromosome"/>
</dbReference>
<dbReference type="PANTHER" id="PTHR33451">
    <property type="entry name" value="MALATE-2H(+)/NA(+)-LACTATE ANTIPORTER"/>
    <property type="match status" value="1"/>
</dbReference>
<dbReference type="Pfam" id="PF03553">
    <property type="entry name" value="Na_H_antiporter"/>
    <property type="match status" value="1"/>
</dbReference>
<feature type="transmembrane region" description="Helical" evidence="9">
    <location>
        <begin position="7"/>
        <end position="29"/>
    </location>
</feature>
<evidence type="ECO:0000256" key="8">
    <source>
        <dbReference type="ARBA" id="ARBA00038435"/>
    </source>
</evidence>
<keyword evidence="12" id="KW-1185">Reference proteome</keyword>
<evidence type="ECO:0000256" key="4">
    <source>
        <dbReference type="ARBA" id="ARBA00022475"/>
    </source>
</evidence>
<evidence type="ECO:0000256" key="3">
    <source>
        <dbReference type="ARBA" id="ARBA00022449"/>
    </source>
</evidence>
<feature type="transmembrane region" description="Helical" evidence="9">
    <location>
        <begin position="65"/>
        <end position="88"/>
    </location>
</feature>
<accession>A0A0B5AY47</accession>
<keyword evidence="3" id="KW-0050">Antiport</keyword>
<feature type="transmembrane region" description="Helical" evidence="9">
    <location>
        <begin position="257"/>
        <end position="275"/>
    </location>
</feature>
<keyword evidence="2" id="KW-0813">Transport</keyword>
<keyword evidence="4" id="KW-1003">Cell membrane</keyword>
<comment type="similarity">
    <text evidence="8">Belongs to the NhaC Na(+)/H(+) (TC 2.A.35) antiporter family.</text>
</comment>
<dbReference type="NCBIfam" id="TIGR00931">
    <property type="entry name" value="antiport_nhaC"/>
    <property type="match status" value="1"/>
</dbReference>
<evidence type="ECO:0000259" key="10">
    <source>
        <dbReference type="Pfam" id="PF03553"/>
    </source>
</evidence>
<dbReference type="AlphaFoldDB" id="A0A0B5AY47"/>
<keyword evidence="7 9" id="KW-0472">Membrane</keyword>
<dbReference type="InterPro" id="IPR018461">
    <property type="entry name" value="Na/H_Antiport_NhaC-like_C"/>
</dbReference>
<sequence>MKTRKPSFLMSVLLIVFLTFVLGVSILHYQVAPQIPILIVASAVAIYGYFIGFKWKEIEGAMVKGISAGLSSILILCLIGVVIGVWALNGTVPTMSYYGLLILSPQFFLLSAVVLCVIVSVMTGSSWSAISTMGVALMGVAYGMDISPVMTAGAIVSGAIFGDKMSPLSDTTNLASAIGKVDIFEHIRYMLWTTIPALLITMGIFTVIGLDSRFVNPNLTQIEEMITILQQQFPLSAVTLLSPLAIIALALRKVPPIPTLICGLFIAVLTAFYTAPGASIGDIMAAAHFGYTAETGVEAVDSLLSLGGLASMMFGVSIILVALAFGGLIQLIGFHQVIIEGIAGFLNRKGNVILTTVLSCIGVNVVIGEAYLSIILPGQMLENSYQKAGLHPKNLSRTLEDAGTVVHPLVPWGVSGAFIMSTLSVGMGYVLFSFFCIITPIIAIILGYTRFLAVLPPEGAGEVYAEEEMEEKKMVL</sequence>
<evidence type="ECO:0000256" key="5">
    <source>
        <dbReference type="ARBA" id="ARBA00022692"/>
    </source>
</evidence>
<dbReference type="BioCyc" id="JESP1508404:G14D9-12873-MONOMER"/>
<keyword evidence="5 9" id="KW-0812">Transmembrane</keyword>
<feature type="transmembrane region" description="Helical" evidence="9">
    <location>
        <begin position="429"/>
        <end position="448"/>
    </location>
</feature>
<organism evidence="11 12">
    <name type="scientific">Jeotgalibacillus malaysiensis</name>
    <dbReference type="NCBI Taxonomy" id="1508404"/>
    <lineage>
        <taxon>Bacteria</taxon>
        <taxon>Bacillati</taxon>
        <taxon>Bacillota</taxon>
        <taxon>Bacilli</taxon>
        <taxon>Bacillales</taxon>
        <taxon>Caryophanaceae</taxon>
        <taxon>Jeotgalibacillus</taxon>
    </lineage>
</organism>
<evidence type="ECO:0000313" key="11">
    <source>
        <dbReference type="EMBL" id="AJD92909.1"/>
    </source>
</evidence>
<dbReference type="HOGENOM" id="CLU_033405_1_0_9"/>
<evidence type="ECO:0000256" key="6">
    <source>
        <dbReference type="ARBA" id="ARBA00022989"/>
    </source>
</evidence>
<evidence type="ECO:0000256" key="7">
    <source>
        <dbReference type="ARBA" id="ARBA00023136"/>
    </source>
</evidence>
<feature type="transmembrane region" description="Helical" evidence="9">
    <location>
        <begin position="100"/>
        <end position="123"/>
    </location>
</feature>
<dbReference type="KEGG" id="jeo:JMA_35920"/>
<feature type="transmembrane region" description="Helical" evidence="9">
    <location>
        <begin position="352"/>
        <end position="376"/>
    </location>
</feature>
<feature type="transmembrane region" description="Helical" evidence="9">
    <location>
        <begin position="35"/>
        <end position="53"/>
    </location>
</feature>
<dbReference type="STRING" id="1508404.JMA_35920"/>
<dbReference type="EMBL" id="CP009416">
    <property type="protein sequence ID" value="AJD92909.1"/>
    <property type="molecule type" value="Genomic_DNA"/>
</dbReference>
<name>A0A0B5AY47_9BACL</name>